<dbReference type="RefSeq" id="WP_160754503.1">
    <property type="nucleotide sequence ID" value="NZ_WTYL01000001.1"/>
</dbReference>
<dbReference type="InterPro" id="IPR036527">
    <property type="entry name" value="SCP2_sterol-bd_dom_sf"/>
</dbReference>
<protein>
    <recommendedName>
        <fullName evidence="3">SCP-2 sterol transfer family protein</fullName>
    </recommendedName>
</protein>
<organism evidence="1 2">
    <name type="scientific">Allopontixanthobacter sediminis</name>
    <dbReference type="NCBI Taxonomy" id="1689985"/>
    <lineage>
        <taxon>Bacteria</taxon>
        <taxon>Pseudomonadati</taxon>
        <taxon>Pseudomonadota</taxon>
        <taxon>Alphaproteobacteria</taxon>
        <taxon>Sphingomonadales</taxon>
        <taxon>Erythrobacteraceae</taxon>
        <taxon>Allopontixanthobacter</taxon>
    </lineage>
</organism>
<name>A0A845AY35_9SPHN</name>
<evidence type="ECO:0000313" key="2">
    <source>
        <dbReference type="Proteomes" id="UP000431922"/>
    </source>
</evidence>
<comment type="caution">
    <text evidence="1">The sequence shown here is derived from an EMBL/GenBank/DDBJ whole genome shotgun (WGS) entry which is preliminary data.</text>
</comment>
<accession>A0A845AY35</accession>
<dbReference type="Proteomes" id="UP000431922">
    <property type="component" value="Unassembled WGS sequence"/>
</dbReference>
<proteinExistence type="predicted"/>
<dbReference type="EMBL" id="WTYL01000001">
    <property type="protein sequence ID" value="MXP42836.1"/>
    <property type="molecule type" value="Genomic_DNA"/>
</dbReference>
<evidence type="ECO:0000313" key="1">
    <source>
        <dbReference type="EMBL" id="MXP42836.1"/>
    </source>
</evidence>
<dbReference type="AlphaFoldDB" id="A0A845AY35"/>
<sequence>MTSREALTSACEAIRTEFLPAYIRLLDAIEGLSVECVVGDERFRVSGSGELVIGEIGVISPSAHVLCTRTAILALVDGDMSLLDAVKRGKLDICGDTKELLSLARAQRAFAEGAARVRQVEDILAQYRIGASEAS</sequence>
<reference evidence="1 2" key="1">
    <citation type="submission" date="2019-12" db="EMBL/GenBank/DDBJ databases">
        <title>Genomic-based taxomic classification of the family Erythrobacteraceae.</title>
        <authorList>
            <person name="Xu L."/>
        </authorList>
    </citation>
    <scope>NUCLEOTIDE SEQUENCE [LARGE SCALE GENOMIC DNA]</scope>
    <source>
        <strain evidence="1 2">KCTC 42453</strain>
    </source>
</reference>
<keyword evidence="2" id="KW-1185">Reference proteome</keyword>
<gene>
    <name evidence="1" type="ORF">GRI65_00025</name>
</gene>
<evidence type="ECO:0008006" key="3">
    <source>
        <dbReference type="Google" id="ProtNLM"/>
    </source>
</evidence>
<dbReference type="SUPFAM" id="SSF55718">
    <property type="entry name" value="SCP-like"/>
    <property type="match status" value="1"/>
</dbReference>